<sequence>MASAAVASPKDNPWETADFPESGTDLVTKVHRKSYEAISPSRPELSQAGNTILVAGASTGIGHTIAESFAAASAQRVIITGRRRDVLDEAADKIKAKYPRVEVVPIINDFADEAATHGLWKTLAEDGIFVDVLVLNAAKMWLPNTLLGLGFDTFKDGLKVNVAAPYLWTSLFHKQREVNPDRKLALISLSTGAIHATQVAIPIPLYSLTKSAYTMMMNEIAMTVPAHEMQVLAFDPGLHYTESFARFADENSLQWDDIKLPGDFAVWAASEEAEFLHGRFVWAKWDVNELKGVPLRTKIEQNPSLFRVGVSGF</sequence>
<evidence type="ECO:0000313" key="3">
    <source>
        <dbReference type="EMBL" id="VIO54823.1"/>
    </source>
</evidence>
<dbReference type="CDD" id="cd05233">
    <property type="entry name" value="SDR_c"/>
    <property type="match status" value="1"/>
</dbReference>
<accession>A0A2H3GA14</accession>
<dbReference type="GO" id="GO:0016491">
    <property type="term" value="F:oxidoreductase activity"/>
    <property type="evidence" value="ECO:0007669"/>
    <property type="project" value="UniProtKB-KW"/>
</dbReference>
<dbReference type="Gene3D" id="3.40.50.720">
    <property type="entry name" value="NAD(P)-binding Rossmann-like Domain"/>
    <property type="match status" value="1"/>
</dbReference>
<comment type="similarity">
    <text evidence="1">Belongs to the short-chain dehydrogenases/reductases (SDR) family.</text>
</comment>
<dbReference type="SUPFAM" id="SSF51735">
    <property type="entry name" value="NAD(P)-binding Rossmann-fold domains"/>
    <property type="match status" value="1"/>
</dbReference>
<dbReference type="EMBL" id="CAAKMV010000111">
    <property type="protein sequence ID" value="VIO54823.1"/>
    <property type="molecule type" value="Genomic_DNA"/>
</dbReference>
<dbReference type="InterPro" id="IPR036291">
    <property type="entry name" value="NAD(P)-bd_dom_sf"/>
</dbReference>
<dbReference type="PANTHER" id="PTHR42901:SF1">
    <property type="entry name" value="ALCOHOL DEHYDROGENASE"/>
    <property type="match status" value="1"/>
</dbReference>
<dbReference type="PRINTS" id="PR00081">
    <property type="entry name" value="GDHRDH"/>
</dbReference>
<dbReference type="InterPro" id="IPR002347">
    <property type="entry name" value="SDR_fam"/>
</dbReference>
<dbReference type="Pfam" id="PF00106">
    <property type="entry name" value="adh_short"/>
    <property type="match status" value="1"/>
</dbReference>
<proteinExistence type="inferred from homology"/>
<protein>
    <submittedName>
        <fullName evidence="3">Uncharacterized protein</fullName>
    </submittedName>
</protein>
<reference evidence="3" key="1">
    <citation type="submission" date="2019-04" db="EMBL/GenBank/DDBJ databases">
        <authorList>
            <person name="Melise S."/>
            <person name="Noan J."/>
            <person name="Okalmin O."/>
        </authorList>
    </citation>
    <scope>NUCLEOTIDE SEQUENCE</scope>
    <source>
        <strain evidence="3">FN9</strain>
    </source>
</reference>
<name>A0A2H3GA14_GIBZA</name>
<gene>
    <name evidence="3" type="ORF">FUG_LOCUS145010</name>
</gene>
<evidence type="ECO:0000256" key="1">
    <source>
        <dbReference type="ARBA" id="ARBA00006484"/>
    </source>
</evidence>
<dbReference type="PANTHER" id="PTHR42901">
    <property type="entry name" value="ALCOHOL DEHYDROGENASE"/>
    <property type="match status" value="1"/>
</dbReference>
<dbReference type="AlphaFoldDB" id="A0A2H3GA14"/>
<organism evidence="3">
    <name type="scientific">Gibberella zeae</name>
    <name type="common">Wheat head blight fungus</name>
    <name type="synonym">Fusarium graminearum</name>
    <dbReference type="NCBI Taxonomy" id="5518"/>
    <lineage>
        <taxon>Eukaryota</taxon>
        <taxon>Fungi</taxon>
        <taxon>Dikarya</taxon>
        <taxon>Ascomycota</taxon>
        <taxon>Pezizomycotina</taxon>
        <taxon>Sordariomycetes</taxon>
        <taxon>Hypocreomycetidae</taxon>
        <taxon>Hypocreales</taxon>
        <taxon>Nectriaceae</taxon>
        <taxon>Fusarium</taxon>
    </lineage>
</organism>
<dbReference type="OrthoDB" id="1933717at2759"/>
<keyword evidence="2" id="KW-0560">Oxidoreductase</keyword>
<evidence type="ECO:0000256" key="2">
    <source>
        <dbReference type="ARBA" id="ARBA00023002"/>
    </source>
</evidence>